<dbReference type="AlphaFoldDB" id="A0A8J2KJ04"/>
<evidence type="ECO:0000313" key="1">
    <source>
        <dbReference type="EMBL" id="CAG7818941.1"/>
    </source>
</evidence>
<sequence>SDCSHLKIRREFECGKILIEDTHFSK</sequence>
<dbReference type="EMBL" id="CAJVCH010434634">
    <property type="protein sequence ID" value="CAG7818941.1"/>
    <property type="molecule type" value="Genomic_DNA"/>
</dbReference>
<comment type="caution">
    <text evidence="1">The sequence shown here is derived from an EMBL/GenBank/DDBJ whole genome shotgun (WGS) entry which is preliminary data.</text>
</comment>
<keyword evidence="2" id="KW-1185">Reference proteome</keyword>
<dbReference type="Proteomes" id="UP000708208">
    <property type="component" value="Unassembled WGS sequence"/>
</dbReference>
<accession>A0A8J2KJ04</accession>
<gene>
    <name evidence="1" type="ORF">AFUS01_LOCUS29418</name>
</gene>
<feature type="non-terminal residue" evidence="1">
    <location>
        <position position="1"/>
    </location>
</feature>
<evidence type="ECO:0000313" key="2">
    <source>
        <dbReference type="Proteomes" id="UP000708208"/>
    </source>
</evidence>
<proteinExistence type="predicted"/>
<reference evidence="1" key="1">
    <citation type="submission" date="2021-06" db="EMBL/GenBank/DDBJ databases">
        <authorList>
            <person name="Hodson N. C."/>
            <person name="Mongue J. A."/>
            <person name="Jaron S. K."/>
        </authorList>
    </citation>
    <scope>NUCLEOTIDE SEQUENCE</scope>
</reference>
<name>A0A8J2KJ04_9HEXA</name>
<organism evidence="1 2">
    <name type="scientific">Allacma fusca</name>
    <dbReference type="NCBI Taxonomy" id="39272"/>
    <lineage>
        <taxon>Eukaryota</taxon>
        <taxon>Metazoa</taxon>
        <taxon>Ecdysozoa</taxon>
        <taxon>Arthropoda</taxon>
        <taxon>Hexapoda</taxon>
        <taxon>Collembola</taxon>
        <taxon>Symphypleona</taxon>
        <taxon>Sminthuridae</taxon>
        <taxon>Allacma</taxon>
    </lineage>
</organism>
<protein>
    <submittedName>
        <fullName evidence="1">Uncharacterized protein</fullName>
    </submittedName>
</protein>